<protein>
    <recommendedName>
        <fullName evidence="3">TagK domain-containing protein</fullName>
    </recommendedName>
</protein>
<reference evidence="1 2" key="1">
    <citation type="submission" date="2021-01" db="EMBL/GenBank/DDBJ databases">
        <title>Complete genome sequence of Erwinia rhapontici MAFF 311153.</title>
        <authorList>
            <person name="Morohoshi T."/>
            <person name="Someya N."/>
        </authorList>
    </citation>
    <scope>NUCLEOTIDE SEQUENCE [LARGE SCALE GENOMIC DNA]</scope>
    <source>
        <strain evidence="1 2">MAFF 311153</strain>
    </source>
</reference>
<name>A0ABM7MUE9_ERWRD</name>
<evidence type="ECO:0000313" key="1">
    <source>
        <dbReference type="EMBL" id="BCQ32816.1"/>
    </source>
</evidence>
<dbReference type="Proteomes" id="UP000677515">
    <property type="component" value="Chromosome"/>
</dbReference>
<dbReference type="NCBIfam" id="NF033419">
    <property type="entry name" value="T6SS_TagK_dom"/>
    <property type="match status" value="1"/>
</dbReference>
<proteinExistence type="predicted"/>
<dbReference type="EMBL" id="AP024329">
    <property type="protein sequence ID" value="BCQ32816.1"/>
    <property type="molecule type" value="Genomic_DNA"/>
</dbReference>
<dbReference type="RefSeq" id="WP_159338369.1">
    <property type="nucleotide sequence ID" value="NZ_AP024329.1"/>
</dbReference>
<evidence type="ECO:0008006" key="3">
    <source>
        <dbReference type="Google" id="ProtNLM"/>
    </source>
</evidence>
<sequence length="280" mass="32353">MYLSITWPDQHYRFKLDESHTSEARVGFNVIKGEFSDEHPAQPEENTVYFYWTLAGVAVFNACSDYVCIIDGIPVEKNEIRTLNLGSEIQIGHYNIQAVVSESTTALDDMFYTLNGYETDRSNTHIPEIEDILPSGAHYIADLNYSNEMFSERVSENDAIKPLETEYKKFLIWGQINSNLYNKDEKKSHYVINDDGFFDATRSDMQSKTIMECILDAPSLIDKVWDELEVANLQDDVLYEEEKYEILMLLAPEKFTAKEKKVIPELAFQDLYKIGLDSHY</sequence>
<evidence type="ECO:0000313" key="2">
    <source>
        <dbReference type="Proteomes" id="UP000677515"/>
    </source>
</evidence>
<dbReference type="InterPro" id="IPR047914">
    <property type="entry name" value="TagK-like_C"/>
</dbReference>
<gene>
    <name evidence="1" type="ORF">ERHA53_01590</name>
</gene>
<keyword evidence="2" id="KW-1185">Reference proteome</keyword>
<accession>A0ABM7MUE9</accession>
<organism evidence="1 2">
    <name type="scientific">Erwinia rhapontici</name>
    <name type="common">Pectobacterium rhapontici</name>
    <dbReference type="NCBI Taxonomy" id="55212"/>
    <lineage>
        <taxon>Bacteria</taxon>
        <taxon>Pseudomonadati</taxon>
        <taxon>Pseudomonadota</taxon>
        <taxon>Gammaproteobacteria</taxon>
        <taxon>Enterobacterales</taxon>
        <taxon>Erwiniaceae</taxon>
        <taxon>Erwinia</taxon>
    </lineage>
</organism>